<evidence type="ECO:0000256" key="2">
    <source>
        <dbReference type="SAM" id="SignalP"/>
    </source>
</evidence>
<keyword evidence="2" id="KW-0732">Signal</keyword>
<evidence type="ECO:0000256" key="1">
    <source>
        <dbReference type="SAM" id="MobiDB-lite"/>
    </source>
</evidence>
<dbReference type="Proteomes" id="UP000012179">
    <property type="component" value="Chromosome"/>
</dbReference>
<dbReference type="AlphaFoldDB" id="A0A1W6SPV0"/>
<keyword evidence="4" id="KW-1185">Reference proteome</keyword>
<reference evidence="3 4" key="1">
    <citation type="journal article" date="2015" name="Int. J. Syst. Evol. Microbiol.">
        <title>Nitrosospira lacus sp. nov., a psychrotolerant, ammonia-oxidizing bacterium from sandy lake sediment.</title>
        <authorList>
            <person name="Urakawa H."/>
            <person name="Garcia J.C."/>
            <person name="Nielsen J.L."/>
            <person name="Le V.Q."/>
            <person name="Kozlowski J.A."/>
            <person name="Stein L.Y."/>
            <person name="Lim C.K."/>
            <person name="Pommerening-Roser A."/>
            <person name="Martens-Habbena W."/>
            <person name="Stahl D.A."/>
            <person name="Klotz M.G."/>
        </authorList>
    </citation>
    <scope>NUCLEOTIDE SEQUENCE [LARGE SCALE GENOMIC DNA]</scope>
    <source>
        <strain evidence="3 4">APG3</strain>
    </source>
</reference>
<protein>
    <submittedName>
        <fullName evidence="3">Uncharacterized protein</fullName>
    </submittedName>
</protein>
<evidence type="ECO:0000313" key="4">
    <source>
        <dbReference type="Proteomes" id="UP000012179"/>
    </source>
</evidence>
<dbReference type="eggNOG" id="ENOG5031621">
    <property type="taxonomic scope" value="Bacteria"/>
</dbReference>
<sequence length="95" mass="10166">MRYLAAVLFLASCSIFTPAQIDERAAEQPTPPMPNPGKNPEVNPESPESRAEGRKLKPRPVAPSASDVSPCANLDAGDLKATIKAKLDCLQEHAK</sequence>
<name>A0A1W6SPV0_9PROT</name>
<feature type="region of interest" description="Disordered" evidence="1">
    <location>
        <begin position="22"/>
        <end position="73"/>
    </location>
</feature>
<proteinExistence type="predicted"/>
<feature type="chain" id="PRO_5010885123" evidence="2">
    <location>
        <begin position="20"/>
        <end position="95"/>
    </location>
</feature>
<accession>A0A1W6SPV0</accession>
<evidence type="ECO:0000313" key="3">
    <source>
        <dbReference type="EMBL" id="ARO87844.1"/>
    </source>
</evidence>
<dbReference type="OrthoDB" id="8565174at2"/>
<feature type="signal peptide" evidence="2">
    <location>
        <begin position="1"/>
        <end position="19"/>
    </location>
</feature>
<organism evidence="3 4">
    <name type="scientific">Nitrosospira lacus</name>
    <dbReference type="NCBI Taxonomy" id="1288494"/>
    <lineage>
        <taxon>Bacteria</taxon>
        <taxon>Pseudomonadati</taxon>
        <taxon>Pseudomonadota</taxon>
        <taxon>Betaproteobacteria</taxon>
        <taxon>Nitrosomonadales</taxon>
        <taxon>Nitrosomonadaceae</taxon>
        <taxon>Nitrosospira</taxon>
    </lineage>
</organism>
<dbReference type="EMBL" id="CP021106">
    <property type="protein sequence ID" value="ARO87844.1"/>
    <property type="molecule type" value="Genomic_DNA"/>
</dbReference>
<gene>
    <name evidence="3" type="ORF">EBAPG3_008735</name>
</gene>
<dbReference type="RefSeq" id="WP_004178490.1">
    <property type="nucleotide sequence ID" value="NZ_CP021106.3"/>
</dbReference>
<dbReference type="KEGG" id="nlc:EBAPG3_008735"/>